<dbReference type="Proteomes" id="UP000196573">
    <property type="component" value="Unassembled WGS sequence"/>
</dbReference>
<evidence type="ECO:0000256" key="1">
    <source>
        <dbReference type="ARBA" id="ARBA00022679"/>
    </source>
</evidence>
<dbReference type="OrthoDB" id="9789605at2"/>
<name>A0A1X7AQQ9_9GAMM</name>
<dbReference type="PANTHER" id="PTHR43800">
    <property type="entry name" value="PEPTIDYL-LYSINE N-ACETYLTRANSFERASE YJAB"/>
    <property type="match status" value="1"/>
</dbReference>
<dbReference type="EMBL" id="FWPT01000012">
    <property type="protein sequence ID" value="SMA50429.1"/>
    <property type="molecule type" value="Genomic_DNA"/>
</dbReference>
<dbReference type="PROSITE" id="PS51186">
    <property type="entry name" value="GNAT"/>
    <property type="match status" value="1"/>
</dbReference>
<dbReference type="InterPro" id="IPR000182">
    <property type="entry name" value="GNAT_dom"/>
</dbReference>
<organism evidence="4 5">
    <name type="scientific">Parendozoicomonas haliclonae</name>
    <dbReference type="NCBI Taxonomy" id="1960125"/>
    <lineage>
        <taxon>Bacteria</taxon>
        <taxon>Pseudomonadati</taxon>
        <taxon>Pseudomonadota</taxon>
        <taxon>Gammaproteobacteria</taxon>
        <taxon>Oceanospirillales</taxon>
        <taxon>Endozoicomonadaceae</taxon>
        <taxon>Parendozoicomonas</taxon>
    </lineage>
</organism>
<evidence type="ECO:0000313" key="4">
    <source>
        <dbReference type="EMBL" id="SMA50429.1"/>
    </source>
</evidence>
<dbReference type="AlphaFoldDB" id="A0A1X7AQQ9"/>
<evidence type="ECO:0000259" key="3">
    <source>
        <dbReference type="PROSITE" id="PS51186"/>
    </source>
</evidence>
<protein>
    <submittedName>
        <fullName evidence="4">Putative acetyltransferase</fullName>
    </submittedName>
</protein>
<keyword evidence="5" id="KW-1185">Reference proteome</keyword>
<gene>
    <name evidence="4" type="ORF">EHSB41UT_04227</name>
</gene>
<evidence type="ECO:0000313" key="5">
    <source>
        <dbReference type="Proteomes" id="UP000196573"/>
    </source>
</evidence>
<dbReference type="PANTHER" id="PTHR43800:SF1">
    <property type="entry name" value="PEPTIDYL-LYSINE N-ACETYLTRANSFERASE YJAB"/>
    <property type="match status" value="1"/>
</dbReference>
<accession>A0A1X7AQQ9</accession>
<dbReference type="InterPro" id="IPR016181">
    <property type="entry name" value="Acyl_CoA_acyltransferase"/>
</dbReference>
<reference evidence="4 5" key="1">
    <citation type="submission" date="2017-03" db="EMBL/GenBank/DDBJ databases">
        <authorList>
            <person name="Afonso C.L."/>
            <person name="Miller P.J."/>
            <person name="Scott M.A."/>
            <person name="Spackman E."/>
            <person name="Goraichik I."/>
            <person name="Dimitrov K.M."/>
            <person name="Suarez D.L."/>
            <person name="Swayne D.E."/>
        </authorList>
    </citation>
    <scope>NUCLEOTIDE SEQUENCE [LARGE SCALE GENOMIC DNA]</scope>
    <source>
        <strain evidence="4">SB41UT1</strain>
    </source>
</reference>
<proteinExistence type="predicted"/>
<keyword evidence="1 4" id="KW-0808">Transferase</keyword>
<feature type="domain" description="N-acetyltransferase" evidence="3">
    <location>
        <begin position="3"/>
        <end position="150"/>
    </location>
</feature>
<evidence type="ECO:0000256" key="2">
    <source>
        <dbReference type="ARBA" id="ARBA00023315"/>
    </source>
</evidence>
<dbReference type="SUPFAM" id="SSF55729">
    <property type="entry name" value="Acyl-CoA N-acyltransferases (Nat)"/>
    <property type="match status" value="1"/>
</dbReference>
<sequence>MSYTLRIYQQEDLQAVLDCWEASSRFAHTFLSDEQIADERQQVADIYLPNTESWVVDVDGVVVGFVGLIVPEEKSVPVEVGGLFVLPECHGLGYGKALLNKATERHGVLELEVFEVNANGRGFYLHYGFELIAPAGERYGQPLLRLRYTP</sequence>
<dbReference type="GO" id="GO:0016747">
    <property type="term" value="F:acyltransferase activity, transferring groups other than amino-acyl groups"/>
    <property type="evidence" value="ECO:0007669"/>
    <property type="project" value="InterPro"/>
</dbReference>
<dbReference type="Gene3D" id="3.40.630.30">
    <property type="match status" value="1"/>
</dbReference>
<keyword evidence="2" id="KW-0012">Acyltransferase</keyword>
<dbReference type="Pfam" id="PF13508">
    <property type="entry name" value="Acetyltransf_7"/>
    <property type="match status" value="1"/>
</dbReference>
<dbReference type="CDD" id="cd04301">
    <property type="entry name" value="NAT_SF"/>
    <property type="match status" value="1"/>
</dbReference>
<dbReference type="RefSeq" id="WP_087112866.1">
    <property type="nucleotide sequence ID" value="NZ_CBCSCN010000005.1"/>
</dbReference>